<keyword evidence="3 7" id="KW-0328">Glycosyltransferase</keyword>
<dbReference type="GO" id="GO:0016758">
    <property type="term" value="F:hexosyltransferase activity"/>
    <property type="evidence" value="ECO:0007669"/>
    <property type="project" value="InterPro"/>
</dbReference>
<dbReference type="EC" id="2.4.1.-" evidence="7"/>
<evidence type="ECO:0000256" key="3">
    <source>
        <dbReference type="ARBA" id="ARBA00022676"/>
    </source>
</evidence>
<proteinExistence type="inferred from homology"/>
<evidence type="ECO:0000256" key="2">
    <source>
        <dbReference type="ARBA" id="ARBA00006962"/>
    </source>
</evidence>
<gene>
    <name evidence="7" type="primary">ugtP</name>
    <name evidence="7" type="ORF">KL86SPO_30656</name>
</gene>
<dbReference type="EMBL" id="FMJE01000003">
    <property type="protein sequence ID" value="SCM80478.1"/>
    <property type="molecule type" value="Genomic_DNA"/>
</dbReference>
<feature type="domain" description="Diacylglycerol glucosyltransferase N-terminal" evidence="6">
    <location>
        <begin position="29"/>
        <end position="194"/>
    </location>
</feature>
<name>A0A212LSE6_9FIRM</name>
<comment type="subcellular location">
    <subcellularLocation>
        <location evidence="1">Membrane</location>
    </subcellularLocation>
</comment>
<evidence type="ECO:0000259" key="5">
    <source>
        <dbReference type="Pfam" id="PF04101"/>
    </source>
</evidence>
<keyword evidence="4 7" id="KW-0808">Transferase</keyword>
<comment type="similarity">
    <text evidence="2">Belongs to the glycosyltransferase 28 family.</text>
</comment>
<organism evidence="7">
    <name type="scientific">uncultured Sporomusa sp</name>
    <dbReference type="NCBI Taxonomy" id="307249"/>
    <lineage>
        <taxon>Bacteria</taxon>
        <taxon>Bacillati</taxon>
        <taxon>Bacillota</taxon>
        <taxon>Negativicutes</taxon>
        <taxon>Selenomonadales</taxon>
        <taxon>Sporomusaceae</taxon>
        <taxon>Sporomusa</taxon>
        <taxon>environmental samples</taxon>
    </lineage>
</organism>
<dbReference type="GO" id="GO:0016020">
    <property type="term" value="C:membrane"/>
    <property type="evidence" value="ECO:0007669"/>
    <property type="project" value="UniProtKB-SubCell"/>
</dbReference>
<dbReference type="Pfam" id="PF06925">
    <property type="entry name" value="MGDG_synth"/>
    <property type="match status" value="1"/>
</dbReference>
<evidence type="ECO:0000259" key="6">
    <source>
        <dbReference type="Pfam" id="PF06925"/>
    </source>
</evidence>
<reference evidence="7" key="1">
    <citation type="submission" date="2016-08" db="EMBL/GenBank/DDBJ databases">
        <authorList>
            <person name="Seilhamer J.J."/>
        </authorList>
    </citation>
    <scope>NUCLEOTIDE SEQUENCE</scope>
    <source>
        <strain evidence="7">86</strain>
    </source>
</reference>
<dbReference type="InterPro" id="IPR007235">
    <property type="entry name" value="Glyco_trans_28_C"/>
</dbReference>
<dbReference type="Gene3D" id="3.40.50.2000">
    <property type="entry name" value="Glycogen Phosphorylase B"/>
    <property type="match status" value="1"/>
</dbReference>
<dbReference type="InterPro" id="IPR009695">
    <property type="entry name" value="Diacylglyc_glucosyltr_N"/>
</dbReference>
<dbReference type="AlphaFoldDB" id="A0A212LSE6"/>
<feature type="domain" description="Glycosyl transferase family 28 C-terminal" evidence="5">
    <location>
        <begin position="219"/>
        <end position="313"/>
    </location>
</feature>
<dbReference type="InterPro" id="IPR050519">
    <property type="entry name" value="Glycosyltransf_28_UgtP"/>
</dbReference>
<evidence type="ECO:0000313" key="7">
    <source>
        <dbReference type="EMBL" id="SCM80478.1"/>
    </source>
</evidence>
<dbReference type="Pfam" id="PF04101">
    <property type="entry name" value="Glyco_tran_28_C"/>
    <property type="match status" value="1"/>
</dbReference>
<accession>A0A212LSE6</accession>
<dbReference type="GO" id="GO:0009247">
    <property type="term" value="P:glycolipid biosynthetic process"/>
    <property type="evidence" value="ECO:0007669"/>
    <property type="project" value="InterPro"/>
</dbReference>
<dbReference type="PANTHER" id="PTHR43025">
    <property type="entry name" value="MONOGALACTOSYLDIACYLGLYCEROL SYNTHASE"/>
    <property type="match status" value="1"/>
</dbReference>
<protein>
    <submittedName>
        <fullName evidence="7">Processive diacylglycerol glucosyltransferase</fullName>
        <ecNumber evidence="7">2.4.1.-</ecNumber>
    </submittedName>
</protein>
<dbReference type="SUPFAM" id="SSF53756">
    <property type="entry name" value="UDP-Glycosyltransferase/glycogen phosphorylase"/>
    <property type="match status" value="1"/>
</dbReference>
<evidence type="ECO:0000256" key="4">
    <source>
        <dbReference type="ARBA" id="ARBA00022679"/>
    </source>
</evidence>
<evidence type="ECO:0000256" key="1">
    <source>
        <dbReference type="ARBA" id="ARBA00004370"/>
    </source>
</evidence>
<sequence>MAGSRCPGRGTALADNKVLLISAPVGAGHIRAAQAVSQMLKMTDSACQTELCNVFDFLHPSIGQAILKSYLKILDIFPQAYAAMYSWGNQSRLALMGRDLVSRFLARRMEEYIRSFQPSVIVCTHATPAGLVAWCKKHGLLTVPAVAIVTDFVTHRLWVYPELDHYFVAHAGMVEYLGQYGVAQEAVTVTGIPVSLAFSQPGDRSQILNKLTLAPDRKTILIMGGGAGVLPMDSILGMCMEIDKPLQFIAIAGNNRQLYRKLMRFAAAARHPVRVLGYIDNVHEIMSAADLLISKPGGMSVSEALALGVPLIIYRPIPGQEEANTRYLLARRAAFRADSLPELKNILLNLMAGEHGELSRLQQRAAAVGCPDAAKNIVNFLVNKYFY</sequence>
<dbReference type="PANTHER" id="PTHR43025:SF3">
    <property type="entry name" value="MONOGALACTOSYLDIACYLGLYCEROL SYNTHASE 1, CHLOROPLASTIC"/>
    <property type="match status" value="1"/>
</dbReference>